<feature type="non-terminal residue" evidence="2">
    <location>
        <position position="1"/>
    </location>
</feature>
<evidence type="ECO:0000259" key="1">
    <source>
        <dbReference type="Pfam" id="PF14780"/>
    </source>
</evidence>
<sequence length="524" mass="60808">VDSIFILVVAPCLNAGLNATMDFWNVKKLKGPPNLTIQYDNDERVKVKLNSSLQTLHKSLRCGNDALSDADVIKSFQLEHALLKTIILQNIRHRTEKFFRVLKKVEKTCDRWQEHDLERVLNDILQLMPNISSQERILRIPSRQMFEYLLCRILGAFHLLLALDGYCLESARYIMNKISSGHFFATAMVFLATVARIRVQALDFAGQLAKLYDKIFSLVSDIKSSAVEWLPNEILLPNTLSPIIKQHCSVKNKYKLQHHEKEKVKESKEVNGILSLFKSDMDEDNEIKYPNQITENLLENEIDKEESDTMVSLLGGVFLEEDIGESCFVTDLKKEVKHIKISTKNKRKKSVFNEENNNECGNSFLVPEKNVNGNKKKAEKLNKKVDKKSQMCKKKAYSKSVIVTDKFVKSYKKVKKCLKNLNTFEDFSRFLIAEKKRRSEKCPSRVSSSLKKQDWLDLTKLLRNRIKKYHKLKKDSAGNLKIDINELLRKSKNKVKFWLLFPKEKGNKPHNWQFIVKEVKNKNK</sequence>
<keyword evidence="3" id="KW-1185">Reference proteome</keyword>
<dbReference type="GO" id="GO:0005634">
    <property type="term" value="C:nucleus"/>
    <property type="evidence" value="ECO:0007669"/>
    <property type="project" value="TreeGrafter"/>
</dbReference>
<accession>A0AAV2RXZ4</accession>
<gene>
    <name evidence="2" type="ORF">MNOR_LOCUS29414</name>
</gene>
<dbReference type="AlphaFoldDB" id="A0AAV2RXZ4"/>
<evidence type="ECO:0000313" key="2">
    <source>
        <dbReference type="EMBL" id="CAL4144085.1"/>
    </source>
</evidence>
<name>A0AAV2RXZ4_MEGNR</name>
<evidence type="ECO:0000313" key="3">
    <source>
        <dbReference type="Proteomes" id="UP001497623"/>
    </source>
</evidence>
<dbReference type="InterPro" id="IPR052835">
    <property type="entry name" value="Nepro"/>
</dbReference>
<dbReference type="Pfam" id="PF14780">
    <property type="entry name" value="NEPRO_N"/>
    <property type="match status" value="1"/>
</dbReference>
<dbReference type="PANTHER" id="PTHR34761">
    <property type="entry name" value="NUCLEOLUS AND NEURAL PROGENITOR PROTEIN"/>
    <property type="match status" value="1"/>
</dbReference>
<dbReference type="Proteomes" id="UP001497623">
    <property type="component" value="Unassembled WGS sequence"/>
</dbReference>
<proteinExistence type="predicted"/>
<organism evidence="2 3">
    <name type="scientific">Meganyctiphanes norvegica</name>
    <name type="common">Northern krill</name>
    <name type="synonym">Thysanopoda norvegica</name>
    <dbReference type="NCBI Taxonomy" id="48144"/>
    <lineage>
        <taxon>Eukaryota</taxon>
        <taxon>Metazoa</taxon>
        <taxon>Ecdysozoa</taxon>
        <taxon>Arthropoda</taxon>
        <taxon>Crustacea</taxon>
        <taxon>Multicrustacea</taxon>
        <taxon>Malacostraca</taxon>
        <taxon>Eumalacostraca</taxon>
        <taxon>Eucarida</taxon>
        <taxon>Euphausiacea</taxon>
        <taxon>Euphausiidae</taxon>
        <taxon>Meganyctiphanes</taxon>
    </lineage>
</organism>
<feature type="domain" description="Nucleolus and neural progenitor protein-like N-terminal" evidence="1">
    <location>
        <begin position="24"/>
        <end position="216"/>
    </location>
</feature>
<dbReference type="GO" id="GO:0045747">
    <property type="term" value="P:positive regulation of Notch signaling pathway"/>
    <property type="evidence" value="ECO:0007669"/>
    <property type="project" value="TreeGrafter"/>
</dbReference>
<dbReference type="PANTHER" id="PTHR34761:SF1">
    <property type="entry name" value="NUCLEOLUS AND NEURAL PROGENITOR PROTEIN"/>
    <property type="match status" value="1"/>
</dbReference>
<protein>
    <recommendedName>
        <fullName evidence="1">Nucleolus and neural progenitor protein-like N-terminal domain-containing protein</fullName>
    </recommendedName>
</protein>
<dbReference type="EMBL" id="CAXKWB010034061">
    <property type="protein sequence ID" value="CAL4144085.1"/>
    <property type="molecule type" value="Genomic_DNA"/>
</dbReference>
<reference evidence="2 3" key="1">
    <citation type="submission" date="2024-05" db="EMBL/GenBank/DDBJ databases">
        <authorList>
            <person name="Wallberg A."/>
        </authorList>
    </citation>
    <scope>NUCLEOTIDE SEQUENCE [LARGE SCALE GENOMIC DNA]</scope>
</reference>
<dbReference type="InterPro" id="IPR027951">
    <property type="entry name" value="Nepro_N"/>
</dbReference>
<comment type="caution">
    <text evidence="2">The sequence shown here is derived from an EMBL/GenBank/DDBJ whole genome shotgun (WGS) entry which is preliminary data.</text>
</comment>